<dbReference type="InterPro" id="IPR051081">
    <property type="entry name" value="HTH_MetalResp_TranReg"/>
</dbReference>
<evidence type="ECO:0000313" key="6">
    <source>
        <dbReference type="Proteomes" id="UP001374803"/>
    </source>
</evidence>
<dbReference type="PROSITE" id="PS50987">
    <property type="entry name" value="HTH_ARSR_2"/>
    <property type="match status" value="1"/>
</dbReference>
<keyword evidence="1" id="KW-0805">Transcription regulation</keyword>
<dbReference type="Proteomes" id="UP001374803">
    <property type="component" value="Chromosome"/>
</dbReference>
<keyword evidence="2" id="KW-0238">DNA-binding</keyword>
<dbReference type="NCBIfam" id="NF033788">
    <property type="entry name" value="HTH_metalloreg"/>
    <property type="match status" value="1"/>
</dbReference>
<name>A0ABZ2LET5_9BACT</name>
<dbReference type="InterPro" id="IPR036388">
    <property type="entry name" value="WH-like_DNA-bd_sf"/>
</dbReference>
<dbReference type="PRINTS" id="PR00778">
    <property type="entry name" value="HTHARSR"/>
</dbReference>
<dbReference type="SUPFAM" id="SSF46785">
    <property type="entry name" value="Winged helix' DNA-binding domain"/>
    <property type="match status" value="1"/>
</dbReference>
<sequence>MATSKSKRAKLDTVDTAFERTARADAELEAVFEALAHRQRRLILLVLNFRGGSMTAGDIAQRFDCAWPTTTRHLRVLEDAGLVHVEERGRERIYHVEREKLRRVLLNWASWFRDRELE</sequence>
<dbReference type="Gene3D" id="1.10.10.10">
    <property type="entry name" value="Winged helix-like DNA-binding domain superfamily/Winged helix DNA-binding domain"/>
    <property type="match status" value="1"/>
</dbReference>
<organism evidence="5 6">
    <name type="scientific">Pendulispora rubella</name>
    <dbReference type="NCBI Taxonomy" id="2741070"/>
    <lineage>
        <taxon>Bacteria</taxon>
        <taxon>Pseudomonadati</taxon>
        <taxon>Myxococcota</taxon>
        <taxon>Myxococcia</taxon>
        <taxon>Myxococcales</taxon>
        <taxon>Sorangiineae</taxon>
        <taxon>Pendulisporaceae</taxon>
        <taxon>Pendulispora</taxon>
    </lineage>
</organism>
<accession>A0ABZ2LET5</accession>
<reference evidence="5" key="1">
    <citation type="submission" date="2021-12" db="EMBL/GenBank/DDBJ databases">
        <title>Discovery of the Pendulisporaceae a myxobacterial family with distinct sporulation behavior and unique specialized metabolism.</title>
        <authorList>
            <person name="Garcia R."/>
            <person name="Popoff A."/>
            <person name="Bader C.D."/>
            <person name="Loehr J."/>
            <person name="Walesch S."/>
            <person name="Walt C."/>
            <person name="Boldt J."/>
            <person name="Bunk B."/>
            <person name="Haeckl F.J.F.P.J."/>
            <person name="Gunesch A.P."/>
            <person name="Birkelbach J."/>
            <person name="Nuebel U."/>
            <person name="Pietschmann T."/>
            <person name="Bach T."/>
            <person name="Mueller R."/>
        </authorList>
    </citation>
    <scope>NUCLEOTIDE SEQUENCE</scope>
    <source>
        <strain evidence="5">MSr11367</strain>
    </source>
</reference>
<dbReference type="EMBL" id="CP089983">
    <property type="protein sequence ID" value="WXB08281.1"/>
    <property type="molecule type" value="Genomic_DNA"/>
</dbReference>
<dbReference type="InterPro" id="IPR036390">
    <property type="entry name" value="WH_DNA-bd_sf"/>
</dbReference>
<dbReference type="InterPro" id="IPR001845">
    <property type="entry name" value="HTH_ArsR_DNA-bd_dom"/>
</dbReference>
<dbReference type="InterPro" id="IPR011991">
    <property type="entry name" value="ArsR-like_HTH"/>
</dbReference>
<dbReference type="Pfam" id="PF12840">
    <property type="entry name" value="HTH_20"/>
    <property type="match status" value="1"/>
</dbReference>
<evidence type="ECO:0000256" key="2">
    <source>
        <dbReference type="ARBA" id="ARBA00023125"/>
    </source>
</evidence>
<evidence type="ECO:0000256" key="3">
    <source>
        <dbReference type="ARBA" id="ARBA00023163"/>
    </source>
</evidence>
<keyword evidence="6" id="KW-1185">Reference proteome</keyword>
<evidence type="ECO:0000259" key="4">
    <source>
        <dbReference type="PROSITE" id="PS50987"/>
    </source>
</evidence>
<dbReference type="CDD" id="cd00090">
    <property type="entry name" value="HTH_ARSR"/>
    <property type="match status" value="1"/>
</dbReference>
<dbReference type="PANTHER" id="PTHR33154">
    <property type="entry name" value="TRANSCRIPTIONAL REGULATOR, ARSR FAMILY"/>
    <property type="match status" value="1"/>
</dbReference>
<dbReference type="PANTHER" id="PTHR33154:SF33">
    <property type="entry name" value="TRANSCRIPTIONAL REPRESSOR SDPR"/>
    <property type="match status" value="1"/>
</dbReference>
<evidence type="ECO:0000256" key="1">
    <source>
        <dbReference type="ARBA" id="ARBA00023015"/>
    </source>
</evidence>
<feature type="domain" description="HTH arsR-type" evidence="4">
    <location>
        <begin position="20"/>
        <end position="116"/>
    </location>
</feature>
<keyword evidence="3" id="KW-0804">Transcription</keyword>
<dbReference type="SMART" id="SM00418">
    <property type="entry name" value="HTH_ARSR"/>
    <property type="match status" value="1"/>
</dbReference>
<evidence type="ECO:0000313" key="5">
    <source>
        <dbReference type="EMBL" id="WXB08281.1"/>
    </source>
</evidence>
<proteinExistence type="predicted"/>
<dbReference type="RefSeq" id="WP_394837956.1">
    <property type="nucleotide sequence ID" value="NZ_CP089929.1"/>
</dbReference>
<gene>
    <name evidence="5" type="ORF">LVJ94_13675</name>
</gene>
<protein>
    <submittedName>
        <fullName evidence="5">Metalloregulator ArsR/SmtB family transcription factor</fullName>
    </submittedName>
</protein>